<proteinExistence type="predicted"/>
<gene>
    <name evidence="1" type="ORF">B296_00039653</name>
</gene>
<accession>A0A426ZSV4</accession>
<comment type="caution">
    <text evidence="1">The sequence shown here is derived from an EMBL/GenBank/DDBJ whole genome shotgun (WGS) entry which is preliminary data.</text>
</comment>
<evidence type="ECO:0000313" key="2">
    <source>
        <dbReference type="Proteomes" id="UP000287651"/>
    </source>
</evidence>
<dbReference type="Proteomes" id="UP000287651">
    <property type="component" value="Unassembled WGS sequence"/>
</dbReference>
<evidence type="ECO:0000313" key="1">
    <source>
        <dbReference type="EMBL" id="RRT67028.1"/>
    </source>
</evidence>
<dbReference type="EMBL" id="AMZH03005193">
    <property type="protein sequence ID" value="RRT67028.1"/>
    <property type="molecule type" value="Genomic_DNA"/>
</dbReference>
<name>A0A426ZSV4_ENSVE</name>
<reference evidence="1 2" key="1">
    <citation type="journal article" date="2014" name="Agronomy (Basel)">
        <title>A Draft Genome Sequence for Ensete ventricosum, the Drought-Tolerant Tree Against Hunger.</title>
        <authorList>
            <person name="Harrison J."/>
            <person name="Moore K.A."/>
            <person name="Paszkiewicz K."/>
            <person name="Jones T."/>
            <person name="Grant M."/>
            <person name="Ambacheew D."/>
            <person name="Muzemil S."/>
            <person name="Studholme D.J."/>
        </authorList>
    </citation>
    <scope>NUCLEOTIDE SEQUENCE [LARGE SCALE GENOMIC DNA]</scope>
</reference>
<dbReference type="AlphaFoldDB" id="A0A426ZSV4"/>
<organism evidence="1 2">
    <name type="scientific">Ensete ventricosum</name>
    <name type="common">Abyssinian banana</name>
    <name type="synonym">Musa ensete</name>
    <dbReference type="NCBI Taxonomy" id="4639"/>
    <lineage>
        <taxon>Eukaryota</taxon>
        <taxon>Viridiplantae</taxon>
        <taxon>Streptophyta</taxon>
        <taxon>Embryophyta</taxon>
        <taxon>Tracheophyta</taxon>
        <taxon>Spermatophyta</taxon>
        <taxon>Magnoliopsida</taxon>
        <taxon>Liliopsida</taxon>
        <taxon>Zingiberales</taxon>
        <taxon>Musaceae</taxon>
        <taxon>Ensete</taxon>
    </lineage>
</organism>
<protein>
    <submittedName>
        <fullName evidence="1">Uncharacterized protein</fullName>
    </submittedName>
</protein>
<sequence>MQPTHYRAAEVPTSGNRGNMRLTCYRVTEVLISGDKWEMQPTHYRAIEMSTVATGRRMIRVVGELDCSSAHIRLRKPDKSEDKAESSINRITSFRSTYNSKKINNGNGEKVISGRRFGQEKVLRCQCQGELVERGEEATMSPEGLSNPKAKRRSEWRWIRRSATVPQRRIYRLRRKGCKCEVTDSSVMSLAALWYRRNETFVESSIPCSHGERVLNVKGAEEMKNAEANSKYQDKAEGQRQRNFIRLVSTNFSSR</sequence>